<dbReference type="GO" id="GO:0003723">
    <property type="term" value="F:RNA binding"/>
    <property type="evidence" value="ECO:0007669"/>
    <property type="project" value="UniProtKB-KW"/>
</dbReference>
<dbReference type="PANTHER" id="PTHR37984">
    <property type="entry name" value="PROTEIN CBG26694"/>
    <property type="match status" value="1"/>
</dbReference>
<dbReference type="GO" id="GO:0005634">
    <property type="term" value="C:nucleus"/>
    <property type="evidence" value="ECO:0007669"/>
    <property type="project" value="UniProtKB-ARBA"/>
</dbReference>
<evidence type="ECO:0000259" key="2">
    <source>
        <dbReference type="PROSITE" id="PS50994"/>
    </source>
</evidence>
<sequence length="254" mass="29542">MEEPKHPWETISMDLVTGLVPGGKVNFNSVLVIVDRYRKSFRCLPCHKEDTAMKTAFLFLNNIMSTCGVPKRIISDRDPKFTSEFWTNLYDMLGTKLSFSTAYHPQTYGLAERMIQTLEDIRRRICTYDMEYKYHEGYTHDWFTLLPAIQMAYNASQHSTTVKLPSLVEKGCNPLFSVDNLKKNLLDIHFTSKDFHDTCKKAFDIAERCIAEAKGYRKQRYDKTHKEPDSREGDKVLVSTLNFNNLKGPKRMRD</sequence>
<evidence type="ECO:0000256" key="1">
    <source>
        <dbReference type="ARBA" id="ARBA00022884"/>
    </source>
</evidence>
<dbReference type="Proteomes" id="UP000765509">
    <property type="component" value="Unassembled WGS sequence"/>
</dbReference>
<dbReference type="SUPFAM" id="SSF53098">
    <property type="entry name" value="Ribonuclease H-like"/>
    <property type="match status" value="1"/>
</dbReference>
<dbReference type="AlphaFoldDB" id="A0A9Q3GLQ8"/>
<dbReference type="InterPro" id="IPR001584">
    <property type="entry name" value="Integrase_cat-core"/>
</dbReference>
<protein>
    <recommendedName>
        <fullName evidence="2">Integrase catalytic domain-containing protein</fullName>
    </recommendedName>
</protein>
<dbReference type="Pfam" id="PF00665">
    <property type="entry name" value="rve"/>
    <property type="match status" value="1"/>
</dbReference>
<proteinExistence type="predicted"/>
<dbReference type="InterPro" id="IPR050951">
    <property type="entry name" value="Retrovirus_Pol_polyprotein"/>
</dbReference>
<gene>
    <name evidence="3" type="ORF">O181_011923</name>
</gene>
<comment type="caution">
    <text evidence="3">The sequence shown here is derived from an EMBL/GenBank/DDBJ whole genome shotgun (WGS) entry which is preliminary data.</text>
</comment>
<evidence type="ECO:0000313" key="3">
    <source>
        <dbReference type="EMBL" id="MBW0472208.1"/>
    </source>
</evidence>
<dbReference type="Gene3D" id="3.30.420.10">
    <property type="entry name" value="Ribonuclease H-like superfamily/Ribonuclease H"/>
    <property type="match status" value="1"/>
</dbReference>
<dbReference type="EMBL" id="AVOT02003006">
    <property type="protein sequence ID" value="MBW0472208.1"/>
    <property type="molecule type" value="Genomic_DNA"/>
</dbReference>
<keyword evidence="4" id="KW-1185">Reference proteome</keyword>
<evidence type="ECO:0000313" key="4">
    <source>
        <dbReference type="Proteomes" id="UP000765509"/>
    </source>
</evidence>
<name>A0A9Q3GLQ8_9BASI</name>
<organism evidence="3 4">
    <name type="scientific">Austropuccinia psidii MF-1</name>
    <dbReference type="NCBI Taxonomy" id="1389203"/>
    <lineage>
        <taxon>Eukaryota</taxon>
        <taxon>Fungi</taxon>
        <taxon>Dikarya</taxon>
        <taxon>Basidiomycota</taxon>
        <taxon>Pucciniomycotina</taxon>
        <taxon>Pucciniomycetes</taxon>
        <taxon>Pucciniales</taxon>
        <taxon>Sphaerophragmiaceae</taxon>
        <taxon>Austropuccinia</taxon>
    </lineage>
</organism>
<dbReference type="OrthoDB" id="6819429at2759"/>
<dbReference type="InterPro" id="IPR036397">
    <property type="entry name" value="RNaseH_sf"/>
</dbReference>
<dbReference type="InterPro" id="IPR012337">
    <property type="entry name" value="RNaseH-like_sf"/>
</dbReference>
<dbReference type="PANTHER" id="PTHR37984:SF15">
    <property type="entry name" value="INTEGRASE CATALYTIC DOMAIN-CONTAINING PROTEIN"/>
    <property type="match status" value="1"/>
</dbReference>
<accession>A0A9Q3GLQ8</accession>
<dbReference type="GO" id="GO:0015074">
    <property type="term" value="P:DNA integration"/>
    <property type="evidence" value="ECO:0007669"/>
    <property type="project" value="InterPro"/>
</dbReference>
<feature type="domain" description="Integrase catalytic" evidence="2">
    <location>
        <begin position="3"/>
        <end position="173"/>
    </location>
</feature>
<keyword evidence="1" id="KW-0694">RNA-binding</keyword>
<dbReference type="PROSITE" id="PS50994">
    <property type="entry name" value="INTEGRASE"/>
    <property type="match status" value="1"/>
</dbReference>
<reference evidence="3" key="1">
    <citation type="submission" date="2021-03" db="EMBL/GenBank/DDBJ databases">
        <title>Draft genome sequence of rust myrtle Austropuccinia psidii MF-1, a brazilian biotype.</title>
        <authorList>
            <person name="Quecine M.C."/>
            <person name="Pachon D.M.R."/>
            <person name="Bonatelli M.L."/>
            <person name="Correr F.H."/>
            <person name="Franceschini L.M."/>
            <person name="Leite T.F."/>
            <person name="Margarido G.R.A."/>
            <person name="Almeida C.A."/>
            <person name="Ferrarezi J.A."/>
            <person name="Labate C.A."/>
        </authorList>
    </citation>
    <scope>NUCLEOTIDE SEQUENCE</scope>
    <source>
        <strain evidence="3">MF-1</strain>
    </source>
</reference>